<dbReference type="AlphaFoldDB" id="A0A1D6E2E1"/>
<dbReference type="EMBL" id="CM007648">
    <property type="protein sequence ID" value="ONM14797.1"/>
    <property type="molecule type" value="Genomic_DNA"/>
</dbReference>
<proteinExistence type="predicted"/>
<dbReference type="PANTHER" id="PTHR14027">
    <property type="entry name" value="RNA POLYMERASE-ASSOCIATED PROTEIN CTR9"/>
    <property type="match status" value="1"/>
</dbReference>
<keyword evidence="2" id="KW-0802">TPR repeat</keyword>
<evidence type="ECO:0000256" key="1">
    <source>
        <dbReference type="ARBA" id="ARBA00022737"/>
    </source>
</evidence>
<dbReference type="PANTHER" id="PTHR14027:SF2">
    <property type="entry name" value="RNA POLYMERASE-ASSOCIATED PROTEIN CTR9 HOMOLOG"/>
    <property type="match status" value="1"/>
</dbReference>
<keyword evidence="1" id="KW-0677">Repeat</keyword>
<reference evidence="4" key="1">
    <citation type="submission" date="2015-12" db="EMBL/GenBank/DDBJ databases">
        <title>Update maize B73 reference genome by single molecule sequencing technologies.</title>
        <authorList>
            <consortium name="Maize Genome Sequencing Project"/>
            <person name="Ware D."/>
        </authorList>
    </citation>
    <scope>NUCLEOTIDE SEQUENCE [LARGE SCALE GENOMIC DNA]</scope>
    <source>
        <tissue evidence="4">Seedling</tissue>
    </source>
</reference>
<keyword evidence="3" id="KW-0175">Coiled coil</keyword>
<accession>A0A1D6E2E1</accession>
<protein>
    <submittedName>
        <fullName evidence="4">Protein CTR9-like protein</fullName>
    </submittedName>
</protein>
<feature type="coiled-coil region" evidence="3">
    <location>
        <begin position="59"/>
        <end position="130"/>
    </location>
</feature>
<name>A0A1D6E2E1_MAIZE</name>
<dbReference type="GO" id="GO:0006355">
    <property type="term" value="P:regulation of DNA-templated transcription"/>
    <property type="evidence" value="ECO:0007669"/>
    <property type="project" value="InterPro"/>
</dbReference>
<evidence type="ECO:0000256" key="2">
    <source>
        <dbReference type="ARBA" id="ARBA00022803"/>
    </source>
</evidence>
<evidence type="ECO:0000256" key="3">
    <source>
        <dbReference type="SAM" id="Coils"/>
    </source>
</evidence>
<gene>
    <name evidence="4" type="ORF">ZEAMMB73_Zm00001d002617</name>
</gene>
<sequence>MQKFSASTLQKTKQTVDEVRATVTELQNAIRVFSLLSVASTYHSHGFDERKIETHVEYCKHLLDAAKVHRDAAEQAEQQNKQKMEVARQIALAEEARRRAEEQRKFQLERRREEDELKQVKQQEEHFQRVKVFYMYPCLNQRKQFKNTDVNWCSISAPYRYY</sequence>
<dbReference type="InterPro" id="IPR031101">
    <property type="entry name" value="Ctr9"/>
</dbReference>
<evidence type="ECO:0000313" key="4">
    <source>
        <dbReference type="EMBL" id="ONM14797.1"/>
    </source>
</evidence>
<organism evidence="4">
    <name type="scientific">Zea mays</name>
    <name type="common">Maize</name>
    <dbReference type="NCBI Taxonomy" id="4577"/>
    <lineage>
        <taxon>Eukaryota</taxon>
        <taxon>Viridiplantae</taxon>
        <taxon>Streptophyta</taxon>
        <taxon>Embryophyta</taxon>
        <taxon>Tracheophyta</taxon>
        <taxon>Spermatophyta</taxon>
        <taxon>Magnoliopsida</taxon>
        <taxon>Liliopsida</taxon>
        <taxon>Poales</taxon>
        <taxon>Poaceae</taxon>
        <taxon>PACMAD clade</taxon>
        <taxon>Panicoideae</taxon>
        <taxon>Andropogonodae</taxon>
        <taxon>Andropogoneae</taxon>
        <taxon>Tripsacinae</taxon>
        <taxon>Zea</taxon>
    </lineage>
</organism>